<dbReference type="Proteomes" id="UP001302573">
    <property type="component" value="Unassembled WGS sequence"/>
</dbReference>
<dbReference type="InterPro" id="IPR009057">
    <property type="entry name" value="Homeodomain-like_sf"/>
</dbReference>
<dbReference type="SMART" id="SM00342">
    <property type="entry name" value="HTH_ARAC"/>
    <property type="match status" value="1"/>
</dbReference>
<reference evidence="6 7" key="1">
    <citation type="submission" date="2023-12" db="EMBL/GenBank/DDBJ databases">
        <title>Pseudomonas machongensis sp. nov., isolated from wilted pepper plants (Capsicum annuum).</title>
        <authorList>
            <person name="Qiu M."/>
            <person name="Li Y."/>
            <person name="Liu Q."/>
            <person name="Zhang X."/>
            <person name="Huang Y."/>
            <person name="Guo R."/>
            <person name="Hu M."/>
            <person name="Zhou J."/>
            <person name="Zhou X."/>
        </authorList>
    </citation>
    <scope>NUCLEOTIDE SEQUENCE [LARGE SCALE GENOMIC DNA]</scope>
    <source>
        <strain evidence="6 7">MH2</strain>
    </source>
</reference>
<evidence type="ECO:0000259" key="5">
    <source>
        <dbReference type="PROSITE" id="PS01124"/>
    </source>
</evidence>
<organism evidence="6 7">
    <name type="scientific">Pseudomonas machongensis</name>
    <dbReference type="NCBI Taxonomy" id="3110229"/>
    <lineage>
        <taxon>Bacteria</taxon>
        <taxon>Pseudomonadati</taxon>
        <taxon>Pseudomonadota</taxon>
        <taxon>Gammaproteobacteria</taxon>
        <taxon>Pseudomonadales</taxon>
        <taxon>Pseudomonadaceae</taxon>
        <taxon>Pseudomonas</taxon>
    </lineage>
</organism>
<evidence type="ECO:0000313" key="6">
    <source>
        <dbReference type="EMBL" id="MEA5670704.1"/>
    </source>
</evidence>
<accession>A0ABU5VBG7</accession>
<comment type="caution">
    <text evidence="6">The sequence shown here is derived from an EMBL/GenBank/DDBJ whole genome shotgun (WGS) entry which is preliminary data.</text>
</comment>
<evidence type="ECO:0000256" key="3">
    <source>
        <dbReference type="ARBA" id="ARBA00023163"/>
    </source>
</evidence>
<keyword evidence="3" id="KW-0804">Transcription</keyword>
<dbReference type="Pfam" id="PF12833">
    <property type="entry name" value="HTH_18"/>
    <property type="match status" value="1"/>
</dbReference>
<dbReference type="RefSeq" id="WP_323452659.1">
    <property type="nucleotide sequence ID" value="NZ_JAYFUI010000061.1"/>
</dbReference>
<name>A0ABU5VBG7_9PSED</name>
<protein>
    <submittedName>
        <fullName evidence="6">AraC family transcriptional regulator</fullName>
    </submittedName>
</protein>
<dbReference type="PROSITE" id="PS01124">
    <property type="entry name" value="HTH_ARAC_FAMILY_2"/>
    <property type="match status" value="1"/>
</dbReference>
<proteinExistence type="predicted"/>
<evidence type="ECO:0000313" key="7">
    <source>
        <dbReference type="Proteomes" id="UP001302573"/>
    </source>
</evidence>
<feature type="domain" description="HTH araC/xylS-type" evidence="5">
    <location>
        <begin position="169"/>
        <end position="267"/>
    </location>
</feature>
<dbReference type="EMBL" id="JAYFUI010000061">
    <property type="protein sequence ID" value="MEA5670704.1"/>
    <property type="molecule type" value="Genomic_DNA"/>
</dbReference>
<sequence>MREIYSVFNSNGAYETGAHEHDEFMLMVPEHGLLRFKDEQTGRTTSVVDRQFVLVPPQWSHSSSSLTASQGHVAFYVDPDYMNFALRDLSGDANRLLRLPTLGIWHASAPLHHLLLTKKAFSQPDPYIDRRRQITQTDHLLLLECLAISLSQPSLQRSSTERHGAALVRDVQRYLNGNLDQANSLDELAAAFHISRRHLTRLFAQHTGLSVLAYLQQLRLERAGNLLLHTRLSVLEIANSVGLESPSHLAHLFRRAHGCAPDEFRRQAQH</sequence>
<dbReference type="InterPro" id="IPR018060">
    <property type="entry name" value="HTH_AraC"/>
</dbReference>
<dbReference type="InterPro" id="IPR050204">
    <property type="entry name" value="AraC_XylS_family_regulators"/>
</dbReference>
<keyword evidence="1" id="KW-0805">Transcription regulation</keyword>
<dbReference type="PANTHER" id="PTHR46796">
    <property type="entry name" value="HTH-TYPE TRANSCRIPTIONAL ACTIVATOR RHAS-RELATED"/>
    <property type="match status" value="1"/>
</dbReference>
<evidence type="ECO:0000256" key="2">
    <source>
        <dbReference type="ARBA" id="ARBA00023125"/>
    </source>
</evidence>
<keyword evidence="7" id="KW-1185">Reference proteome</keyword>
<dbReference type="PANTHER" id="PTHR46796:SF12">
    <property type="entry name" value="HTH-TYPE DNA-BINDING TRANSCRIPTIONAL ACTIVATOR EUTR"/>
    <property type="match status" value="1"/>
</dbReference>
<evidence type="ECO:0000256" key="1">
    <source>
        <dbReference type="ARBA" id="ARBA00023015"/>
    </source>
</evidence>
<keyword evidence="2" id="KW-0238">DNA-binding</keyword>
<comment type="function">
    <text evidence="4">Regulatory protein of the TOL plasmid xyl operons. XylS activates the xylXYZLTEGFJQKIH operon required for the degradation of toluene, m-xylene and p-xylene.</text>
</comment>
<gene>
    <name evidence="6" type="ORF">VA602_05065</name>
</gene>
<evidence type="ECO:0000256" key="4">
    <source>
        <dbReference type="ARBA" id="ARBA00037345"/>
    </source>
</evidence>
<dbReference type="SUPFAM" id="SSF46689">
    <property type="entry name" value="Homeodomain-like"/>
    <property type="match status" value="2"/>
</dbReference>
<dbReference type="Gene3D" id="1.10.10.60">
    <property type="entry name" value="Homeodomain-like"/>
    <property type="match status" value="2"/>
</dbReference>